<feature type="transmembrane region" description="Helical" evidence="8">
    <location>
        <begin position="131"/>
        <end position="152"/>
    </location>
</feature>
<evidence type="ECO:0000256" key="7">
    <source>
        <dbReference type="ARBA" id="ARBA00032957"/>
    </source>
</evidence>
<feature type="transmembrane region" description="Helical" evidence="8">
    <location>
        <begin position="96"/>
        <end position="115"/>
    </location>
</feature>
<keyword evidence="5 8" id="KW-0472">Membrane</keyword>
<dbReference type="Proteomes" id="UP001516400">
    <property type="component" value="Unassembled WGS sequence"/>
</dbReference>
<accession>A0ABD2NC18</accession>
<gene>
    <name evidence="9" type="ORF">HHI36_020877</name>
</gene>
<evidence type="ECO:0000256" key="4">
    <source>
        <dbReference type="ARBA" id="ARBA00022989"/>
    </source>
</evidence>
<evidence type="ECO:0000256" key="1">
    <source>
        <dbReference type="ARBA" id="ARBA00004473"/>
    </source>
</evidence>
<protein>
    <recommendedName>
        <fullName evidence="7">Nuclear envelope membrane protein</fullName>
    </recommendedName>
    <alternativeName>
        <fullName evidence="6">Nuclear rim protein</fullName>
    </alternativeName>
</protein>
<dbReference type="PANTHER" id="PTHR31040:SF1">
    <property type="entry name" value="NURIM"/>
    <property type="match status" value="1"/>
</dbReference>
<dbReference type="PANTHER" id="PTHR31040">
    <property type="entry name" value="NURIM"/>
    <property type="match status" value="1"/>
</dbReference>
<dbReference type="EMBL" id="JABFTP020000083">
    <property type="protein sequence ID" value="KAL3276158.1"/>
    <property type="molecule type" value="Genomic_DNA"/>
</dbReference>
<keyword evidence="10" id="KW-1185">Reference proteome</keyword>
<dbReference type="InterPro" id="IPR033580">
    <property type="entry name" value="Nurim-like"/>
</dbReference>
<dbReference type="AlphaFoldDB" id="A0ABD2NC18"/>
<feature type="transmembrane region" description="Helical" evidence="8">
    <location>
        <begin position="12"/>
        <end position="34"/>
    </location>
</feature>
<evidence type="ECO:0000256" key="8">
    <source>
        <dbReference type="SAM" id="Phobius"/>
    </source>
</evidence>
<comment type="caution">
    <text evidence="9">The sequence shown here is derived from an EMBL/GenBank/DDBJ whole genome shotgun (WGS) entry which is preliminary data.</text>
</comment>
<name>A0ABD2NC18_9CUCU</name>
<organism evidence="9 10">
    <name type="scientific">Cryptolaemus montrouzieri</name>
    <dbReference type="NCBI Taxonomy" id="559131"/>
    <lineage>
        <taxon>Eukaryota</taxon>
        <taxon>Metazoa</taxon>
        <taxon>Ecdysozoa</taxon>
        <taxon>Arthropoda</taxon>
        <taxon>Hexapoda</taxon>
        <taxon>Insecta</taxon>
        <taxon>Pterygota</taxon>
        <taxon>Neoptera</taxon>
        <taxon>Endopterygota</taxon>
        <taxon>Coleoptera</taxon>
        <taxon>Polyphaga</taxon>
        <taxon>Cucujiformia</taxon>
        <taxon>Coccinelloidea</taxon>
        <taxon>Coccinellidae</taxon>
        <taxon>Scymninae</taxon>
        <taxon>Scymnini</taxon>
        <taxon>Cryptolaemus</taxon>
    </lineage>
</organism>
<comment type="subcellular location">
    <subcellularLocation>
        <location evidence="1">Nucleus inner membrane</location>
        <topology evidence="1">Multi-pass membrane protein</topology>
    </subcellularLocation>
</comment>
<feature type="transmembrane region" description="Helical" evidence="8">
    <location>
        <begin position="193"/>
        <end position="223"/>
    </location>
</feature>
<keyword evidence="4 8" id="KW-1133">Transmembrane helix</keyword>
<feature type="transmembrane region" description="Helical" evidence="8">
    <location>
        <begin position="54"/>
        <end position="75"/>
    </location>
</feature>
<evidence type="ECO:0000256" key="5">
    <source>
        <dbReference type="ARBA" id="ARBA00023136"/>
    </source>
</evidence>
<evidence type="ECO:0000256" key="3">
    <source>
        <dbReference type="ARBA" id="ARBA00022692"/>
    </source>
</evidence>
<dbReference type="GO" id="GO:0005637">
    <property type="term" value="C:nuclear inner membrane"/>
    <property type="evidence" value="ECO:0007669"/>
    <property type="project" value="UniProtKB-SubCell"/>
</dbReference>
<evidence type="ECO:0000256" key="2">
    <source>
        <dbReference type="ARBA" id="ARBA00010631"/>
    </source>
</evidence>
<evidence type="ECO:0000313" key="10">
    <source>
        <dbReference type="Proteomes" id="UP001516400"/>
    </source>
</evidence>
<proteinExistence type="inferred from homology"/>
<evidence type="ECO:0000256" key="6">
    <source>
        <dbReference type="ARBA" id="ARBA00031700"/>
    </source>
</evidence>
<keyword evidence="3 8" id="KW-0812">Transmembrane</keyword>
<reference evidence="9 10" key="1">
    <citation type="journal article" date="2021" name="BMC Biol.">
        <title>Horizontally acquired antibacterial genes associated with adaptive radiation of ladybird beetles.</title>
        <authorList>
            <person name="Li H.S."/>
            <person name="Tang X.F."/>
            <person name="Huang Y.H."/>
            <person name="Xu Z.Y."/>
            <person name="Chen M.L."/>
            <person name="Du X.Y."/>
            <person name="Qiu B.Y."/>
            <person name="Chen P.T."/>
            <person name="Zhang W."/>
            <person name="Slipinski A."/>
            <person name="Escalona H.E."/>
            <person name="Waterhouse R.M."/>
            <person name="Zwick A."/>
            <person name="Pang H."/>
        </authorList>
    </citation>
    <scope>NUCLEOTIDE SEQUENCE [LARGE SCALE GENOMIC DNA]</scope>
    <source>
        <strain evidence="9">SYSU2018</strain>
    </source>
</reference>
<evidence type="ECO:0000313" key="9">
    <source>
        <dbReference type="EMBL" id="KAL3276158.1"/>
    </source>
</evidence>
<sequence length="251" mass="29854">MELKRKVLNVAKCTICGIGLLLTFYTIMDLMLFLSDPYKQRLSGYPRRDVWTSISWSLLVDMCLLSMFVLQHSLLSSTKIKTFFESYGLQDLYRSFYVITTSIVLQIVISNWLYIPEVVLWKLNLNYKPVWWIYFGIHTIAWILIYVGNIFMDVNELLGIKQVAYSLKNLPDPNRRKSYELKRLCNHVRHPSFLAFILLIWITSVMSLDQLLLATVFSLYMYIAWNTDQEDYIYQKNQYELKFHELQYVQS</sequence>
<comment type="similarity">
    <text evidence="2">Belongs to the nurim family.</text>
</comment>